<name>A0A2P6MH47_ALKUR</name>
<reference evidence="1 2" key="1">
    <citation type="submission" date="2018-03" db="EMBL/GenBank/DDBJ databases">
        <title>Bacillus urumqiensis sp. nov., a moderately haloalkaliphilic bacterium isolated from a salt lake.</title>
        <authorList>
            <person name="Zhao B."/>
            <person name="Liao Z."/>
        </authorList>
    </citation>
    <scope>NUCLEOTIDE SEQUENCE [LARGE SCALE GENOMIC DNA]</scope>
    <source>
        <strain evidence="1 2">BZ-SZ-XJ18</strain>
    </source>
</reference>
<sequence>MRAAASVMRQTCSEVRLHRSFGFLASVCAGTHTAAAAGRKRFYFTLRDKAAAVFLGKADEYAVLPMSDILGGRTNPA</sequence>
<dbReference type="Proteomes" id="UP000243650">
    <property type="component" value="Unassembled WGS sequence"/>
</dbReference>
<evidence type="ECO:0000313" key="2">
    <source>
        <dbReference type="Proteomes" id="UP000243650"/>
    </source>
</evidence>
<organism evidence="1 2">
    <name type="scientific">Alkalicoccus urumqiensis</name>
    <name type="common">Bacillus urumqiensis</name>
    <dbReference type="NCBI Taxonomy" id="1548213"/>
    <lineage>
        <taxon>Bacteria</taxon>
        <taxon>Bacillati</taxon>
        <taxon>Bacillota</taxon>
        <taxon>Bacilli</taxon>
        <taxon>Bacillales</taxon>
        <taxon>Bacillaceae</taxon>
        <taxon>Alkalicoccus</taxon>
    </lineage>
</organism>
<evidence type="ECO:0000313" key="1">
    <source>
        <dbReference type="EMBL" id="PRO65560.1"/>
    </source>
</evidence>
<comment type="caution">
    <text evidence="1">The sequence shown here is derived from an EMBL/GenBank/DDBJ whole genome shotgun (WGS) entry which is preliminary data.</text>
</comment>
<dbReference type="EMBL" id="PVNS01000007">
    <property type="protein sequence ID" value="PRO65560.1"/>
    <property type="molecule type" value="Genomic_DNA"/>
</dbReference>
<dbReference type="AlphaFoldDB" id="A0A2P6MH47"/>
<accession>A0A2P6MH47</accession>
<protein>
    <submittedName>
        <fullName evidence="1">Uncharacterized protein</fullName>
    </submittedName>
</protein>
<proteinExistence type="predicted"/>
<keyword evidence="2" id="KW-1185">Reference proteome</keyword>
<gene>
    <name evidence="1" type="ORF">C6I21_08510</name>
</gene>